<feature type="coiled-coil region" evidence="1">
    <location>
        <begin position="45"/>
        <end position="85"/>
    </location>
</feature>
<reference evidence="2 3" key="1">
    <citation type="submission" date="2021-05" db="EMBL/GenBank/DDBJ databases">
        <title>Croceibacterium sp. LX-88 genome sequence.</title>
        <authorList>
            <person name="Luo X."/>
        </authorList>
    </citation>
    <scope>NUCLEOTIDE SEQUENCE [LARGE SCALE GENOMIC DNA]</scope>
    <source>
        <strain evidence="2 3">LX-88</strain>
    </source>
</reference>
<dbReference type="RefSeq" id="WP_214537749.1">
    <property type="nucleotide sequence ID" value="NZ_JAHFVK010000003.1"/>
</dbReference>
<evidence type="ECO:0008006" key="4">
    <source>
        <dbReference type="Google" id="ProtNLM"/>
    </source>
</evidence>
<dbReference type="EMBL" id="JAHFVK010000003">
    <property type="protein sequence ID" value="MBT2135895.1"/>
    <property type="molecule type" value="Genomic_DNA"/>
</dbReference>
<evidence type="ECO:0000256" key="1">
    <source>
        <dbReference type="SAM" id="Coils"/>
    </source>
</evidence>
<protein>
    <recommendedName>
        <fullName evidence="4">Phage shock protein B</fullName>
    </recommendedName>
</protein>
<evidence type="ECO:0000313" key="3">
    <source>
        <dbReference type="Proteomes" id="UP000811255"/>
    </source>
</evidence>
<comment type="caution">
    <text evidence="2">The sequence shown here is derived from an EMBL/GenBank/DDBJ whole genome shotgun (WGS) entry which is preliminary data.</text>
</comment>
<organism evidence="2 3">
    <name type="scientific">Croceibacterium selenioxidans</name>
    <dbReference type="NCBI Taxonomy" id="2838833"/>
    <lineage>
        <taxon>Bacteria</taxon>
        <taxon>Pseudomonadati</taxon>
        <taxon>Pseudomonadota</taxon>
        <taxon>Alphaproteobacteria</taxon>
        <taxon>Sphingomonadales</taxon>
        <taxon>Erythrobacteraceae</taxon>
        <taxon>Croceibacterium</taxon>
    </lineage>
</organism>
<dbReference type="Proteomes" id="UP000811255">
    <property type="component" value="Unassembled WGS sequence"/>
</dbReference>
<accession>A0ABS5W815</accession>
<sequence>MNMWTAIIVIVAILAFAEVIKTRHRARHGITTDAMGNEKPLPREDAELKREVLELRERVKVLERIATEDRETKRLSAEIDSLREK</sequence>
<gene>
    <name evidence="2" type="ORF">KK137_16280</name>
</gene>
<keyword evidence="1" id="KW-0175">Coiled coil</keyword>
<evidence type="ECO:0000313" key="2">
    <source>
        <dbReference type="EMBL" id="MBT2135895.1"/>
    </source>
</evidence>
<name>A0ABS5W815_9SPHN</name>
<keyword evidence="3" id="KW-1185">Reference proteome</keyword>
<proteinExistence type="predicted"/>